<feature type="compositionally biased region" description="Basic and acidic residues" evidence="1">
    <location>
        <begin position="124"/>
        <end position="139"/>
    </location>
</feature>
<reference evidence="3" key="1">
    <citation type="submission" date="2016-05" db="EMBL/GenBank/DDBJ databases">
        <authorList>
            <person name="Naeem Raeece"/>
        </authorList>
    </citation>
    <scope>NUCLEOTIDE SEQUENCE [LARGE SCALE GENOMIC DNA]</scope>
</reference>
<feature type="compositionally biased region" description="Basic and acidic residues" evidence="1">
    <location>
        <begin position="324"/>
        <end position="350"/>
    </location>
</feature>
<accession>A0A1A8VSP6</accession>
<organism evidence="2 3">
    <name type="scientific">Plasmodium ovale curtisi</name>
    <dbReference type="NCBI Taxonomy" id="864141"/>
    <lineage>
        <taxon>Eukaryota</taxon>
        <taxon>Sar</taxon>
        <taxon>Alveolata</taxon>
        <taxon>Apicomplexa</taxon>
        <taxon>Aconoidasida</taxon>
        <taxon>Haemosporida</taxon>
        <taxon>Plasmodiidae</taxon>
        <taxon>Plasmodium</taxon>
        <taxon>Plasmodium (Plasmodium)</taxon>
    </lineage>
</organism>
<dbReference type="Proteomes" id="UP000078560">
    <property type="component" value="Unassembled WGS sequence"/>
</dbReference>
<feature type="compositionally biased region" description="Basic and acidic residues" evidence="1">
    <location>
        <begin position="305"/>
        <end position="316"/>
    </location>
</feature>
<proteinExistence type="predicted"/>
<evidence type="ECO:0000313" key="3">
    <source>
        <dbReference type="Proteomes" id="UP000078560"/>
    </source>
</evidence>
<evidence type="ECO:0000256" key="1">
    <source>
        <dbReference type="SAM" id="MobiDB-lite"/>
    </source>
</evidence>
<dbReference type="AlphaFoldDB" id="A0A1A8VSP6"/>
<feature type="region of interest" description="Disordered" evidence="1">
    <location>
        <begin position="27"/>
        <end position="386"/>
    </location>
</feature>
<feature type="compositionally biased region" description="Polar residues" evidence="1">
    <location>
        <begin position="216"/>
        <end position="261"/>
    </location>
</feature>
<feature type="compositionally biased region" description="Polar residues" evidence="1">
    <location>
        <begin position="280"/>
        <end position="299"/>
    </location>
</feature>
<feature type="compositionally biased region" description="Basic and acidic residues" evidence="1">
    <location>
        <begin position="170"/>
        <end position="196"/>
    </location>
</feature>
<evidence type="ECO:0000313" key="2">
    <source>
        <dbReference type="EMBL" id="SBS83492.1"/>
    </source>
</evidence>
<sequence>MCTTNFLNVYQKKKRNEKEFTVVFAHYTKTSKKRERTEKKKTKKQKTKEQKKEQQNNGVRSTSFLETEAQGNPGQGIEENNSPGGTTTDDQIANTRPLQENITDTSNNSEQNREHVVEESATPKGEHDDKGETKEETGKGEIGSTDVSGGSSVHASSKNSQGEAGNEVSSPKEGDSTTEGGDSHDEHVDKTKHEQGGDVNKVEQGGGNYSEENLDGYSTSSGGRLNPHNLNEMNSSTEHATNDNSVQHEGNISPSKDTSLEPSAPPMEEVLPADEKMGENNATVPVSSEQQIVPFNGSDSIPRITEVEDNGKDVKWVESNAPEGKGKEEEDEHLHEKKSNEEGSSDRNGDEGNNGSGEINGGEHKKGHGVVEEEEENSNSITSGLHDDFEPMGFDLFKGKGIHISLRERIILEIMESAKEGINGLHKLKNSKDSGKLYEEVLERLKINSREISTNRNLLSLDMYDKILSTMFKILTEMSFYEEPKFYESLNINKSILNESLKEIKIKMLRKIGVSYVKLPPIIKKKKEDCMVKDFVISITSKELSQRMAIMFTKWLSNEEYGSVVDIPKSIEINTLCAGAPILIQQWKYYQNHLGFEIDNEHAFLNLIDELLVLDKRFSNNNDYSKILKKIKKSKVFNYCTKLMRIAGNIASVPFNHENVKKPSSSIIGSLGNLVKAHISTYYIAIAKRINSYFFYSERRSKKSSSLKVISVCTLLHITDILYNCSNEHKHNILDLHNLKMNALNMEGKKVLNPLVHLSYLSEERNLSLKEMCQPKNNLVAETLSKLLIVLSTDAHELLAAELDKRGLDEDYIQEEIKNINDSDHDVRDEGEDEVEKMIFDDL</sequence>
<name>A0A1A8VSP6_PLAOA</name>
<feature type="compositionally biased region" description="Polar residues" evidence="1">
    <location>
        <begin position="145"/>
        <end position="169"/>
    </location>
</feature>
<dbReference type="EMBL" id="FLQU01000284">
    <property type="protein sequence ID" value="SBS83492.1"/>
    <property type="molecule type" value="Genomic_DNA"/>
</dbReference>
<feature type="compositionally biased region" description="Basic residues" evidence="1">
    <location>
        <begin position="29"/>
        <end position="46"/>
    </location>
</feature>
<protein>
    <submittedName>
        <fullName evidence="2">Rhoptry neck protein 4</fullName>
    </submittedName>
</protein>
<feature type="compositionally biased region" description="Polar residues" evidence="1">
    <location>
        <begin position="56"/>
        <end position="110"/>
    </location>
</feature>
<gene>
    <name evidence="2" type="ORF">POVCU2_0021190</name>
</gene>